<gene>
    <name evidence="3" type="ORF">OPDIPICF_02213</name>
</gene>
<dbReference type="Gene3D" id="3.30.300.30">
    <property type="match status" value="1"/>
</dbReference>
<dbReference type="InterPro" id="IPR045851">
    <property type="entry name" value="AMP-bd_C_sf"/>
</dbReference>
<keyword evidence="4" id="KW-1185">Reference proteome</keyword>
<sequence>MSMSFNIADMFEMVVDATPDREALICGDYRATFKEFDERSNRLAHYMAGQGIKAGDHVGLFMYNCGEYLEGMMACFKIRAVPINVNYRYVGEELAYIFTNADMVACIHGREFIPAISDIRSDVPDLKTFICLDDDSDFDLGVLGSIDYNAALEGQSAGRGFEERSDDDLFILYTGGTTGYPKGVMWPHKNVFFAAMSGGGAFSGNPCQKPEDIVDRMSDHPMGGIALAPLMHGASWWYSCIMMLAGNKLVLNHHRSLKGEQVWGIVEEEKLNLVQIVGDAMAIPLLESLKENEGRWDLSSVFNIGSGGAVFSEAKQQEFKEAFPNCFITNAFGSSESGQMGADSGDKKDDKAGLGNIVKSEFMDIIITEEDGGYRHAKPGEVGDFSRSGYIPRGYYNDPVKTAKTFVDVDGKTWLLTGDQAKLEDDGASMTIYGRGSNCINSGGEKIFPEEVEQALKAHPEVYDCLVVATPHERWGSQVTAVISTKAGAKPSLENIQEEARKHIAGYKVPRELHIASEIGRLPNGKPDYKWAKDYALSKDGLAS</sequence>
<evidence type="ECO:0000259" key="1">
    <source>
        <dbReference type="Pfam" id="PF00501"/>
    </source>
</evidence>
<dbReference type="PANTHER" id="PTHR43767">
    <property type="entry name" value="LONG-CHAIN-FATTY-ACID--COA LIGASE"/>
    <property type="match status" value="1"/>
</dbReference>
<evidence type="ECO:0000313" key="3">
    <source>
        <dbReference type="EMBL" id="CAA0119063.1"/>
    </source>
</evidence>
<evidence type="ECO:0000259" key="2">
    <source>
        <dbReference type="Pfam" id="PF13193"/>
    </source>
</evidence>
<dbReference type="Pfam" id="PF13193">
    <property type="entry name" value="AMP-binding_C"/>
    <property type="match status" value="1"/>
</dbReference>
<dbReference type="EMBL" id="CACSIO010000034">
    <property type="protein sequence ID" value="CAA0119063.1"/>
    <property type="molecule type" value="Genomic_DNA"/>
</dbReference>
<dbReference type="EC" id="6.2.1.42" evidence="3"/>
<reference evidence="3 4" key="1">
    <citation type="submission" date="2019-11" db="EMBL/GenBank/DDBJ databases">
        <authorList>
            <person name="Holert J."/>
        </authorList>
    </citation>
    <scope>NUCLEOTIDE SEQUENCE [LARGE SCALE GENOMIC DNA]</scope>
    <source>
        <strain evidence="3">SB11_3</strain>
    </source>
</reference>
<dbReference type="Proteomes" id="UP000441399">
    <property type="component" value="Unassembled WGS sequence"/>
</dbReference>
<dbReference type="InterPro" id="IPR000873">
    <property type="entry name" value="AMP-dep_synth/lig_dom"/>
</dbReference>
<feature type="domain" description="AMP-binding enzyme C-terminal" evidence="2">
    <location>
        <begin position="451"/>
        <end position="526"/>
    </location>
</feature>
<dbReference type="InterPro" id="IPR025110">
    <property type="entry name" value="AMP-bd_C"/>
</dbReference>
<dbReference type="InterPro" id="IPR042099">
    <property type="entry name" value="ANL_N_sf"/>
</dbReference>
<organism evidence="3 4">
    <name type="scientific">BD1-7 clade bacterium</name>
    <dbReference type="NCBI Taxonomy" id="2029982"/>
    <lineage>
        <taxon>Bacteria</taxon>
        <taxon>Pseudomonadati</taxon>
        <taxon>Pseudomonadota</taxon>
        <taxon>Gammaproteobacteria</taxon>
        <taxon>Cellvibrionales</taxon>
        <taxon>Spongiibacteraceae</taxon>
        <taxon>BD1-7 clade</taxon>
    </lineage>
</organism>
<keyword evidence="3" id="KW-0436">Ligase</keyword>
<protein>
    <submittedName>
        <fullName evidence="3">3-oxocholest-4-en-26-oate--CoA ligase</fullName>
        <ecNumber evidence="3">6.2.1.42</ecNumber>
    </submittedName>
</protein>
<dbReference type="Pfam" id="PF00501">
    <property type="entry name" value="AMP-binding"/>
    <property type="match status" value="1"/>
</dbReference>
<dbReference type="GO" id="GO:0016878">
    <property type="term" value="F:acid-thiol ligase activity"/>
    <property type="evidence" value="ECO:0007669"/>
    <property type="project" value="UniProtKB-ARBA"/>
</dbReference>
<dbReference type="InterPro" id="IPR020845">
    <property type="entry name" value="AMP-binding_CS"/>
</dbReference>
<evidence type="ECO:0000313" key="4">
    <source>
        <dbReference type="Proteomes" id="UP000441399"/>
    </source>
</evidence>
<name>A0A5S9QL79_9GAMM</name>
<dbReference type="NCBIfam" id="NF005863">
    <property type="entry name" value="PRK07798.1"/>
    <property type="match status" value="1"/>
</dbReference>
<dbReference type="SUPFAM" id="SSF56801">
    <property type="entry name" value="Acetyl-CoA synthetase-like"/>
    <property type="match status" value="1"/>
</dbReference>
<accession>A0A5S9QL79</accession>
<feature type="domain" description="AMP-dependent synthetase/ligase" evidence="1">
    <location>
        <begin position="11"/>
        <end position="384"/>
    </location>
</feature>
<dbReference type="AlphaFoldDB" id="A0A5S9QL79"/>
<dbReference type="PANTHER" id="PTHR43767:SF1">
    <property type="entry name" value="NONRIBOSOMAL PEPTIDE SYNTHASE PES1 (EUROFUNG)-RELATED"/>
    <property type="match status" value="1"/>
</dbReference>
<dbReference type="PROSITE" id="PS00455">
    <property type="entry name" value="AMP_BINDING"/>
    <property type="match status" value="1"/>
</dbReference>
<dbReference type="InterPro" id="IPR050237">
    <property type="entry name" value="ATP-dep_AMP-bd_enzyme"/>
</dbReference>
<dbReference type="Gene3D" id="3.40.50.12780">
    <property type="entry name" value="N-terminal domain of ligase-like"/>
    <property type="match status" value="1"/>
</dbReference>
<proteinExistence type="predicted"/>